<evidence type="ECO:0000313" key="2">
    <source>
        <dbReference type="Proteomes" id="UP001283361"/>
    </source>
</evidence>
<gene>
    <name evidence="1" type="ORF">RRG08_042586</name>
</gene>
<keyword evidence="2" id="KW-1185">Reference proteome</keyword>
<comment type="caution">
    <text evidence="1">The sequence shown here is derived from an EMBL/GenBank/DDBJ whole genome shotgun (WGS) entry which is preliminary data.</text>
</comment>
<dbReference type="Proteomes" id="UP001283361">
    <property type="component" value="Unassembled WGS sequence"/>
</dbReference>
<reference evidence="1" key="1">
    <citation type="journal article" date="2023" name="G3 (Bethesda)">
        <title>A reference genome for the long-term kleptoplast-retaining sea slug Elysia crispata morphotype clarki.</title>
        <authorList>
            <person name="Eastman K.E."/>
            <person name="Pendleton A.L."/>
            <person name="Shaikh M.A."/>
            <person name="Suttiyut T."/>
            <person name="Ogas R."/>
            <person name="Tomko P."/>
            <person name="Gavelis G."/>
            <person name="Widhalm J.R."/>
            <person name="Wisecaver J.H."/>
        </authorList>
    </citation>
    <scope>NUCLEOTIDE SEQUENCE</scope>
    <source>
        <strain evidence="1">ECLA1</strain>
    </source>
</reference>
<proteinExistence type="predicted"/>
<dbReference type="AlphaFoldDB" id="A0AAE0XPZ9"/>
<sequence length="135" mass="15130">MKKMKKRKKSPILPHTNELVPHRRMLKSPSELKRAVVVSHNSPLGIPPRGAAALITPPQWRPSFAYCHPPWPPIRATVSVYSVASRCAWARGQTATVEDPSLLAQSGQRKVSMMVMISKMKRNVAYCQSEHYCGL</sequence>
<organism evidence="1 2">
    <name type="scientific">Elysia crispata</name>
    <name type="common">lettuce slug</name>
    <dbReference type="NCBI Taxonomy" id="231223"/>
    <lineage>
        <taxon>Eukaryota</taxon>
        <taxon>Metazoa</taxon>
        <taxon>Spiralia</taxon>
        <taxon>Lophotrochozoa</taxon>
        <taxon>Mollusca</taxon>
        <taxon>Gastropoda</taxon>
        <taxon>Heterobranchia</taxon>
        <taxon>Euthyneura</taxon>
        <taxon>Panpulmonata</taxon>
        <taxon>Sacoglossa</taxon>
        <taxon>Placobranchoidea</taxon>
        <taxon>Plakobranchidae</taxon>
        <taxon>Elysia</taxon>
    </lineage>
</organism>
<accession>A0AAE0XPZ9</accession>
<dbReference type="EMBL" id="JAWDGP010007852">
    <property type="protein sequence ID" value="KAK3702596.1"/>
    <property type="molecule type" value="Genomic_DNA"/>
</dbReference>
<evidence type="ECO:0000313" key="1">
    <source>
        <dbReference type="EMBL" id="KAK3702596.1"/>
    </source>
</evidence>
<name>A0AAE0XPZ9_9GAST</name>
<protein>
    <submittedName>
        <fullName evidence="1">Uncharacterized protein</fullName>
    </submittedName>
</protein>